<gene>
    <name evidence="2" type="ORF">GALL_29770</name>
</gene>
<dbReference type="AlphaFoldDB" id="A0A1J5T5U8"/>
<accession>A0A1J5T5U8</accession>
<proteinExistence type="predicted"/>
<sequence length="90" mass="9009">MAAGIQNLLQQLNASSQNTASGTDSSNGSGSSAISSLNSSFQNLVSSLDASQGQSASAANAPSLQTFLQNLMQNIGNVQNMSGSVISTQA</sequence>
<organism evidence="2">
    <name type="scientific">mine drainage metagenome</name>
    <dbReference type="NCBI Taxonomy" id="410659"/>
    <lineage>
        <taxon>unclassified sequences</taxon>
        <taxon>metagenomes</taxon>
        <taxon>ecological metagenomes</taxon>
    </lineage>
</organism>
<protein>
    <submittedName>
        <fullName evidence="2">Uncharacterized protein</fullName>
    </submittedName>
</protein>
<evidence type="ECO:0000313" key="2">
    <source>
        <dbReference type="EMBL" id="OIR16257.1"/>
    </source>
</evidence>
<reference evidence="2" key="1">
    <citation type="submission" date="2016-10" db="EMBL/GenBank/DDBJ databases">
        <title>Sequence of Gallionella enrichment culture.</title>
        <authorList>
            <person name="Poehlein A."/>
            <person name="Muehling M."/>
            <person name="Daniel R."/>
        </authorList>
    </citation>
    <scope>NUCLEOTIDE SEQUENCE</scope>
</reference>
<dbReference type="EMBL" id="MLJW01000007">
    <property type="protein sequence ID" value="OIR16257.1"/>
    <property type="molecule type" value="Genomic_DNA"/>
</dbReference>
<name>A0A1J5T5U8_9ZZZZ</name>
<comment type="caution">
    <text evidence="2">The sequence shown here is derived from an EMBL/GenBank/DDBJ whole genome shotgun (WGS) entry which is preliminary data.</text>
</comment>
<evidence type="ECO:0000256" key="1">
    <source>
        <dbReference type="SAM" id="MobiDB-lite"/>
    </source>
</evidence>
<feature type="region of interest" description="Disordered" evidence="1">
    <location>
        <begin position="15"/>
        <end position="35"/>
    </location>
</feature>